<comment type="caution">
    <text evidence="2">The sequence shown here is derived from an EMBL/GenBank/DDBJ whole genome shotgun (WGS) entry which is preliminary data.</text>
</comment>
<dbReference type="Proteomes" id="UP000636479">
    <property type="component" value="Unassembled WGS sequence"/>
</dbReference>
<dbReference type="EMBL" id="JACAZF010000004">
    <property type="protein sequence ID" value="KAF7306186.1"/>
    <property type="molecule type" value="Genomic_DNA"/>
</dbReference>
<reference evidence="2" key="1">
    <citation type="submission" date="2020-05" db="EMBL/GenBank/DDBJ databases">
        <title>Mycena genomes resolve the evolution of fungal bioluminescence.</title>
        <authorList>
            <person name="Tsai I.J."/>
        </authorList>
    </citation>
    <scope>NUCLEOTIDE SEQUENCE</scope>
    <source>
        <strain evidence="2">171206Taipei</strain>
    </source>
</reference>
<keyword evidence="3" id="KW-1185">Reference proteome</keyword>
<feature type="compositionally biased region" description="Basic and acidic residues" evidence="1">
    <location>
        <begin position="114"/>
        <end position="123"/>
    </location>
</feature>
<evidence type="ECO:0000313" key="3">
    <source>
        <dbReference type="Proteomes" id="UP000636479"/>
    </source>
</evidence>
<dbReference type="AlphaFoldDB" id="A0A8H6SVE3"/>
<protein>
    <submittedName>
        <fullName evidence="2">Uncharacterized protein</fullName>
    </submittedName>
</protein>
<feature type="compositionally biased region" description="Low complexity" evidence="1">
    <location>
        <begin position="94"/>
        <end position="112"/>
    </location>
</feature>
<dbReference type="RefSeq" id="XP_037221205.1">
    <property type="nucleotide sequence ID" value="XM_037360913.1"/>
</dbReference>
<sequence length="255" mass="27373">MPPSTGTPRHTRAERASIRVLYAAGITQRALAQAFGGSVSTVGRVIYNEQSSVVDDTSEDRSIARKAKLLKFRELETVAAKIHPKQLAARRPTRAASSGPASARAPRAQAARVTKTETDDEYKYAPSSTGSECESESAVFTDDTGDSSSESNSETSDSESTKSIASEVVPADANPDFLLSFLTRISLPGLYAPLTAANVGRADLLRLASPDITDAMRYAYVGQLTAQANIAEFGISQRVWFVEHAKQLSQSEENL</sequence>
<accession>A0A8H6SVE3</accession>
<feature type="compositionally biased region" description="Low complexity" evidence="1">
    <location>
        <begin position="146"/>
        <end position="155"/>
    </location>
</feature>
<gene>
    <name evidence="2" type="ORF">MIND_00408900</name>
</gene>
<proteinExistence type="predicted"/>
<feature type="region of interest" description="Disordered" evidence="1">
    <location>
        <begin position="83"/>
        <end position="164"/>
    </location>
</feature>
<dbReference type="GeneID" id="59343429"/>
<evidence type="ECO:0000256" key="1">
    <source>
        <dbReference type="SAM" id="MobiDB-lite"/>
    </source>
</evidence>
<evidence type="ECO:0000313" key="2">
    <source>
        <dbReference type="EMBL" id="KAF7306186.1"/>
    </source>
</evidence>
<organism evidence="2 3">
    <name type="scientific">Mycena indigotica</name>
    <dbReference type="NCBI Taxonomy" id="2126181"/>
    <lineage>
        <taxon>Eukaryota</taxon>
        <taxon>Fungi</taxon>
        <taxon>Dikarya</taxon>
        <taxon>Basidiomycota</taxon>
        <taxon>Agaricomycotina</taxon>
        <taxon>Agaricomycetes</taxon>
        <taxon>Agaricomycetidae</taxon>
        <taxon>Agaricales</taxon>
        <taxon>Marasmiineae</taxon>
        <taxon>Mycenaceae</taxon>
        <taxon>Mycena</taxon>
    </lineage>
</organism>
<name>A0A8H6SVE3_9AGAR</name>